<dbReference type="InterPro" id="IPR045095">
    <property type="entry name" value="ACDP"/>
</dbReference>
<evidence type="ECO:0000256" key="1">
    <source>
        <dbReference type="ARBA" id="ARBA00004141"/>
    </source>
</evidence>
<dbReference type="EMBL" id="KE504136">
    <property type="protein sequence ID" value="EPT02270.1"/>
    <property type="molecule type" value="Genomic_DNA"/>
</dbReference>
<sequence length="893" mass="95212">MLPTATRLHLQRLLLPVLSAALQHVPFLRSDPPNTHSLARRELSKGETVAYGVLIPVLVILSGIFAGLTLGYMSLDETQLNVLSISGTAKQKEYANKIKPIRKNGHLLLVTLLLANMITNETLPVIADPVLGGGVQAVVVSTALVVIFAEIIPQSLCTRYGLYFGAKMAGVVQILIYAFAIVAWPVAKLLEFVLGPHHGIIYRRAELKELIAMHSDAGTLGGDLRRDTVTIIGGALDLQEKVVKQAMTPIENVFMLSIDARLDFDTLRKICKTGHSRIPVYEEVDIPAPMAVAGAPVVSQTSKGAASVEAQTGTGAKTIKAKKIVGILLVKQCVLLDPADATPVRKIPLNKVPIVPHNEPLLGILDKFQEGRSHMAIVSHFSAERAQSVKKAVKQGLTQRLRSAIRDTDSEDESSSSSDEEEAATSSQKRWHLRRKKSDESKDNASTGSANTPTLHESAQGSEEEGSTSLPKKIRGLSSRGKRKHKHKHRKPEDVDLELGEVHSGDKKDDSKTKSILPGFSVAPSGGFWGREQDMPADAVLSTKGAEEFLQIADPAVMPLGIITLEDVLEELIGEEIYDEFDPQGHPELAYADTKPKSSMFKISGNAVVRRRRSAPQLVRSSEHDGVPAVPAVVVSSPPSSVPDSSTVHSHPGRALVPHVAKPSALRGLNPLNLRNIGKLSRSRSAPPTPRDVVAARPKDGDSTPAPVPEGIAVESPEVVCHDFGPSISVSQVDPTNASDSLATADTTASIPSVVHVDSRAQARLSPAHSPSPLPVVSTSALPPILAASSRPTSRSASPSPSLEHAILLERKRRAASAGAGSMPAPKGLRFKSSPLTGAGGVVAENSKRGGEEGASIPRFEKDNQEGSIPRLLKDKEGPDIEKAQDGADIGKE</sequence>
<dbReference type="InParanoid" id="S8FVL5"/>
<dbReference type="GO" id="GO:0016020">
    <property type="term" value="C:membrane"/>
    <property type="evidence" value="ECO:0007669"/>
    <property type="project" value="UniProtKB-SubCell"/>
</dbReference>
<feature type="region of interest" description="Disordered" evidence="6">
    <location>
        <begin position="677"/>
        <end position="709"/>
    </location>
</feature>
<accession>S8FVL5</accession>
<dbReference type="InterPro" id="IPR044751">
    <property type="entry name" value="Ion_transp-like_CBS"/>
</dbReference>
<evidence type="ECO:0000256" key="7">
    <source>
        <dbReference type="SAM" id="Phobius"/>
    </source>
</evidence>
<proteinExistence type="predicted"/>
<evidence type="ECO:0000256" key="4">
    <source>
        <dbReference type="ARBA" id="ARBA00023136"/>
    </source>
</evidence>
<keyword evidence="4 5" id="KW-0472">Membrane</keyword>
<dbReference type="InterPro" id="IPR046342">
    <property type="entry name" value="CBS_dom_sf"/>
</dbReference>
<feature type="compositionally biased region" description="Low complexity" evidence="6">
    <location>
        <begin position="787"/>
        <end position="802"/>
    </location>
</feature>
<feature type="compositionally biased region" description="Basic residues" evidence="6">
    <location>
        <begin position="472"/>
        <end position="490"/>
    </location>
</feature>
<comment type="subcellular location">
    <subcellularLocation>
        <location evidence="1">Membrane</location>
        <topology evidence="1">Multi-pass membrane protein</topology>
    </subcellularLocation>
</comment>
<dbReference type="PANTHER" id="PTHR12064">
    <property type="entry name" value="METAL TRANSPORTER CNNM"/>
    <property type="match status" value="1"/>
</dbReference>
<keyword evidence="10" id="KW-1185">Reference proteome</keyword>
<feature type="transmembrane region" description="Helical" evidence="7">
    <location>
        <begin position="54"/>
        <end position="75"/>
    </location>
</feature>
<feature type="compositionally biased region" description="Acidic residues" evidence="6">
    <location>
        <begin position="409"/>
        <end position="423"/>
    </location>
</feature>
<feature type="transmembrane region" description="Helical" evidence="7">
    <location>
        <begin position="133"/>
        <end position="152"/>
    </location>
</feature>
<dbReference type="Pfam" id="PF01595">
    <property type="entry name" value="CNNM"/>
    <property type="match status" value="1"/>
</dbReference>
<gene>
    <name evidence="9" type="ORF">FOMPIDRAFT_1160474</name>
</gene>
<evidence type="ECO:0000313" key="10">
    <source>
        <dbReference type="Proteomes" id="UP000015241"/>
    </source>
</evidence>
<dbReference type="GO" id="GO:0030026">
    <property type="term" value="P:intracellular manganese ion homeostasis"/>
    <property type="evidence" value="ECO:0007669"/>
    <property type="project" value="TreeGrafter"/>
</dbReference>
<evidence type="ECO:0000259" key="8">
    <source>
        <dbReference type="PROSITE" id="PS51846"/>
    </source>
</evidence>
<feature type="compositionally biased region" description="Polar residues" evidence="6">
    <location>
        <begin position="444"/>
        <end position="461"/>
    </location>
</feature>
<keyword evidence="2 5" id="KW-0812">Transmembrane</keyword>
<dbReference type="HOGENOM" id="CLU_011310_2_0_1"/>
<dbReference type="AlphaFoldDB" id="S8FVL5"/>
<dbReference type="GO" id="GO:0005737">
    <property type="term" value="C:cytoplasm"/>
    <property type="evidence" value="ECO:0007669"/>
    <property type="project" value="TreeGrafter"/>
</dbReference>
<feature type="region of interest" description="Disordered" evidence="6">
    <location>
        <begin position="400"/>
        <end position="517"/>
    </location>
</feature>
<dbReference type="CDD" id="cd04590">
    <property type="entry name" value="CBS_pair_CorC_HlyC_assoc"/>
    <property type="match status" value="1"/>
</dbReference>
<feature type="transmembrane region" description="Helical" evidence="7">
    <location>
        <begin position="164"/>
        <end position="187"/>
    </location>
</feature>
<protein>
    <recommendedName>
        <fullName evidence="8">CNNM transmembrane domain-containing protein</fullName>
    </recommendedName>
</protein>
<organism evidence="9 10">
    <name type="scientific">Fomitopsis schrenkii</name>
    <name type="common">Brown rot fungus</name>
    <dbReference type="NCBI Taxonomy" id="2126942"/>
    <lineage>
        <taxon>Eukaryota</taxon>
        <taxon>Fungi</taxon>
        <taxon>Dikarya</taxon>
        <taxon>Basidiomycota</taxon>
        <taxon>Agaricomycotina</taxon>
        <taxon>Agaricomycetes</taxon>
        <taxon>Polyporales</taxon>
        <taxon>Fomitopsis</taxon>
    </lineage>
</organism>
<evidence type="ECO:0000256" key="3">
    <source>
        <dbReference type="ARBA" id="ARBA00022989"/>
    </source>
</evidence>
<feature type="compositionally biased region" description="Basic and acidic residues" evidence="6">
    <location>
        <begin position="500"/>
        <end position="513"/>
    </location>
</feature>
<evidence type="ECO:0000256" key="5">
    <source>
        <dbReference type="PROSITE-ProRule" id="PRU01193"/>
    </source>
</evidence>
<dbReference type="GO" id="GO:0010960">
    <property type="term" value="P:magnesium ion homeostasis"/>
    <property type="evidence" value="ECO:0007669"/>
    <property type="project" value="InterPro"/>
</dbReference>
<feature type="compositionally biased region" description="Basic and acidic residues" evidence="6">
    <location>
        <begin position="872"/>
        <end position="893"/>
    </location>
</feature>
<dbReference type="PANTHER" id="PTHR12064:SF90">
    <property type="entry name" value="CNNM TRANSMEMBRANE DOMAIN-CONTAINING PROTEIN"/>
    <property type="match status" value="1"/>
</dbReference>
<feature type="compositionally biased region" description="Low complexity" evidence="6">
    <location>
        <begin position="816"/>
        <end position="828"/>
    </location>
</feature>
<dbReference type="Gene3D" id="3.10.580.10">
    <property type="entry name" value="CBS-domain"/>
    <property type="match status" value="2"/>
</dbReference>
<dbReference type="eggNOG" id="KOG2118">
    <property type="taxonomic scope" value="Eukaryota"/>
</dbReference>
<name>S8FVL5_FOMSC</name>
<dbReference type="SUPFAM" id="SSF54631">
    <property type="entry name" value="CBS-domain pair"/>
    <property type="match status" value="1"/>
</dbReference>
<dbReference type="OrthoDB" id="5353557at2759"/>
<dbReference type="PROSITE" id="PS51846">
    <property type="entry name" value="CNNM"/>
    <property type="match status" value="1"/>
</dbReference>
<dbReference type="InterPro" id="IPR002550">
    <property type="entry name" value="CNNM"/>
</dbReference>
<evidence type="ECO:0000256" key="6">
    <source>
        <dbReference type="SAM" id="MobiDB-lite"/>
    </source>
</evidence>
<dbReference type="STRING" id="743788.S8FVL5"/>
<reference evidence="9 10" key="1">
    <citation type="journal article" date="2012" name="Science">
        <title>The Paleozoic origin of enzymatic lignin decomposition reconstructed from 31 fungal genomes.</title>
        <authorList>
            <person name="Floudas D."/>
            <person name="Binder M."/>
            <person name="Riley R."/>
            <person name="Barry K."/>
            <person name="Blanchette R.A."/>
            <person name="Henrissat B."/>
            <person name="Martinez A.T."/>
            <person name="Otillar R."/>
            <person name="Spatafora J.W."/>
            <person name="Yadav J.S."/>
            <person name="Aerts A."/>
            <person name="Benoit I."/>
            <person name="Boyd A."/>
            <person name="Carlson A."/>
            <person name="Copeland A."/>
            <person name="Coutinho P.M."/>
            <person name="de Vries R.P."/>
            <person name="Ferreira P."/>
            <person name="Findley K."/>
            <person name="Foster B."/>
            <person name="Gaskell J."/>
            <person name="Glotzer D."/>
            <person name="Gorecki P."/>
            <person name="Heitman J."/>
            <person name="Hesse C."/>
            <person name="Hori C."/>
            <person name="Igarashi K."/>
            <person name="Jurgens J.A."/>
            <person name="Kallen N."/>
            <person name="Kersten P."/>
            <person name="Kohler A."/>
            <person name="Kuees U."/>
            <person name="Kumar T.K.A."/>
            <person name="Kuo A."/>
            <person name="LaButti K."/>
            <person name="Larrondo L.F."/>
            <person name="Lindquist E."/>
            <person name="Ling A."/>
            <person name="Lombard V."/>
            <person name="Lucas S."/>
            <person name="Lundell T."/>
            <person name="Martin R."/>
            <person name="McLaughlin D.J."/>
            <person name="Morgenstern I."/>
            <person name="Morin E."/>
            <person name="Murat C."/>
            <person name="Nagy L.G."/>
            <person name="Nolan M."/>
            <person name="Ohm R.A."/>
            <person name="Patyshakuliyeva A."/>
            <person name="Rokas A."/>
            <person name="Ruiz-Duenas F.J."/>
            <person name="Sabat G."/>
            <person name="Salamov A."/>
            <person name="Samejima M."/>
            <person name="Schmutz J."/>
            <person name="Slot J.C."/>
            <person name="St John F."/>
            <person name="Stenlid J."/>
            <person name="Sun H."/>
            <person name="Sun S."/>
            <person name="Syed K."/>
            <person name="Tsang A."/>
            <person name="Wiebenga A."/>
            <person name="Young D."/>
            <person name="Pisabarro A."/>
            <person name="Eastwood D.C."/>
            <person name="Martin F."/>
            <person name="Cullen D."/>
            <person name="Grigoriev I.V."/>
            <person name="Hibbett D.S."/>
        </authorList>
    </citation>
    <scope>NUCLEOTIDE SEQUENCE</scope>
    <source>
        <strain evidence="10">FP-58527</strain>
    </source>
</reference>
<feature type="region of interest" description="Disordered" evidence="6">
    <location>
        <begin position="787"/>
        <end position="893"/>
    </location>
</feature>
<evidence type="ECO:0000313" key="9">
    <source>
        <dbReference type="EMBL" id="EPT02270.1"/>
    </source>
</evidence>
<feature type="domain" description="CNNM transmembrane" evidence="8">
    <location>
        <begin position="44"/>
        <end position="224"/>
    </location>
</feature>
<keyword evidence="3 5" id="KW-1133">Transmembrane helix</keyword>
<dbReference type="Proteomes" id="UP000015241">
    <property type="component" value="Unassembled WGS sequence"/>
</dbReference>
<evidence type="ECO:0000256" key="2">
    <source>
        <dbReference type="ARBA" id="ARBA00022692"/>
    </source>
</evidence>